<dbReference type="PANTHER" id="PTHR38602">
    <property type="entry name" value="INNER MEMBRANE PROTEIN-RELATED"/>
    <property type="match status" value="1"/>
</dbReference>
<dbReference type="RefSeq" id="WP_193003086.1">
    <property type="nucleotide sequence ID" value="NZ_CP040449.1"/>
</dbReference>
<keyword evidence="1" id="KW-0472">Membrane</keyword>
<reference evidence="2 3" key="1">
    <citation type="submission" date="2019-05" db="EMBL/GenBank/DDBJ databases">
        <title>OXA-830, a novel chromosomally encoded expanded-spectrum class D beta-lactamase in Aeromonas simiae.</title>
        <authorList>
            <person name="Zhou W."/>
            <person name="Chen Q."/>
        </authorList>
    </citation>
    <scope>NUCLEOTIDE SEQUENCE [LARGE SCALE GENOMIC DNA]</scope>
    <source>
        <strain evidence="2 3">A6</strain>
    </source>
</reference>
<dbReference type="InterPro" id="IPR019201">
    <property type="entry name" value="DUF2065"/>
</dbReference>
<proteinExistence type="predicted"/>
<organism evidence="2 3">
    <name type="scientific">Aeromonas simiae</name>
    <dbReference type="NCBI Taxonomy" id="218936"/>
    <lineage>
        <taxon>Bacteria</taxon>
        <taxon>Pseudomonadati</taxon>
        <taxon>Pseudomonadota</taxon>
        <taxon>Gammaproteobacteria</taxon>
        <taxon>Aeromonadales</taxon>
        <taxon>Aeromonadaceae</taxon>
        <taxon>Aeromonas</taxon>
    </lineage>
</organism>
<dbReference type="EMBL" id="CP040449">
    <property type="protein sequence ID" value="QFI53476.1"/>
    <property type="molecule type" value="Genomic_DNA"/>
</dbReference>
<gene>
    <name evidence="2" type="ORF">FE240_01395</name>
</gene>
<keyword evidence="1" id="KW-1133">Transmembrane helix</keyword>
<feature type="transmembrane region" description="Helical" evidence="1">
    <location>
        <begin position="41"/>
        <end position="60"/>
    </location>
</feature>
<accession>A0A5J6WQT9</accession>
<evidence type="ECO:0000313" key="3">
    <source>
        <dbReference type="Proteomes" id="UP000594034"/>
    </source>
</evidence>
<name>A0A5J6WQT9_9GAMM</name>
<evidence type="ECO:0000313" key="2">
    <source>
        <dbReference type="EMBL" id="QFI53476.1"/>
    </source>
</evidence>
<evidence type="ECO:0000256" key="1">
    <source>
        <dbReference type="SAM" id="Phobius"/>
    </source>
</evidence>
<protein>
    <submittedName>
        <fullName evidence="2">DUF2065 domain-containing protein</fullName>
    </submittedName>
</protein>
<dbReference type="KEGG" id="asim:FE240_01395"/>
<dbReference type="PANTHER" id="PTHR38602:SF1">
    <property type="entry name" value="INNER MEMBRANE PROTEIN"/>
    <property type="match status" value="1"/>
</dbReference>
<sequence>MKSLLIGFGLMLLFEGLGPLLFPRLWQRVLRQIGGWPAASLHRLGGALVVSGLVILWMVMRE</sequence>
<dbReference type="Pfam" id="PF09838">
    <property type="entry name" value="DUF2065"/>
    <property type="match status" value="1"/>
</dbReference>
<dbReference type="AlphaFoldDB" id="A0A5J6WQT9"/>
<keyword evidence="3" id="KW-1185">Reference proteome</keyword>
<keyword evidence="1" id="KW-0812">Transmembrane</keyword>
<dbReference type="Proteomes" id="UP000594034">
    <property type="component" value="Chromosome"/>
</dbReference>